<dbReference type="PANTHER" id="PTHR42930">
    <property type="entry name" value="PHOSPHATE-SPECIFIC TRANSPORT SYSTEM ACCESSORY PROTEIN PHOU"/>
    <property type="match status" value="1"/>
</dbReference>
<dbReference type="InterPro" id="IPR038078">
    <property type="entry name" value="PhoU-like_sf"/>
</dbReference>
<feature type="domain" description="PhoU" evidence="1">
    <location>
        <begin position="123"/>
        <end position="202"/>
    </location>
</feature>
<dbReference type="SUPFAM" id="SSF109755">
    <property type="entry name" value="PhoU-like"/>
    <property type="match status" value="1"/>
</dbReference>
<accession>A0A523Y0P9</accession>
<evidence type="ECO:0000313" key="3">
    <source>
        <dbReference type="Proteomes" id="UP000315669"/>
    </source>
</evidence>
<evidence type="ECO:0000259" key="1">
    <source>
        <dbReference type="Pfam" id="PF01895"/>
    </source>
</evidence>
<name>A0A523Y0P9_UNCAE</name>
<evidence type="ECO:0000313" key="2">
    <source>
        <dbReference type="EMBL" id="TET85118.1"/>
    </source>
</evidence>
<dbReference type="Proteomes" id="UP000315669">
    <property type="component" value="Unassembled WGS sequence"/>
</dbReference>
<gene>
    <name evidence="2" type="ORF">E3J32_02175</name>
</gene>
<protein>
    <recommendedName>
        <fullName evidence="1">PhoU domain-containing protein</fullName>
    </recommendedName>
</protein>
<dbReference type="InterPro" id="IPR026022">
    <property type="entry name" value="PhoU_dom"/>
</dbReference>
<dbReference type="AlphaFoldDB" id="A0A523Y0P9"/>
<proteinExistence type="predicted"/>
<dbReference type="GO" id="GO:0045936">
    <property type="term" value="P:negative regulation of phosphate metabolic process"/>
    <property type="evidence" value="ECO:0007669"/>
    <property type="project" value="InterPro"/>
</dbReference>
<reference evidence="2 3" key="1">
    <citation type="submission" date="2019-03" db="EMBL/GenBank/DDBJ databases">
        <title>Metabolic potential of uncultured bacteria and archaea associated with petroleum seepage in deep-sea sediments.</title>
        <authorList>
            <person name="Dong X."/>
            <person name="Hubert C."/>
        </authorList>
    </citation>
    <scope>NUCLEOTIDE SEQUENCE [LARGE SCALE GENOMIC DNA]</scope>
    <source>
        <strain evidence="2">E29_bin25</strain>
    </source>
</reference>
<sequence length="219" mass="25630">MFREFFQLWKKAGLLNEALEETEKMLLVAKNMFSFSLRVLMDKEKEKEDIYKIDRELNKLQRNVRRKILEHLSINPQQDVTSCLVLITIVIDIERIGDYSKNLIELSHKYPQRLKGKYIERIREIEKDIEGLFDGTINAFKNADIDLAKQIMERHARIAVHCEKVVEDLVEDTQVSSRMGIICALLARYLKRVSAHLKNIASGVSNPFHRLGYKPKNME</sequence>
<dbReference type="Gene3D" id="1.20.58.220">
    <property type="entry name" value="Phosphate transport system protein phou homolog 2, domain 2"/>
    <property type="match status" value="1"/>
</dbReference>
<dbReference type="PANTHER" id="PTHR42930:SF3">
    <property type="entry name" value="PHOSPHATE-SPECIFIC TRANSPORT SYSTEM ACCESSORY PROTEIN PHOU"/>
    <property type="match status" value="1"/>
</dbReference>
<dbReference type="Pfam" id="PF01895">
    <property type="entry name" value="PhoU"/>
    <property type="match status" value="2"/>
</dbReference>
<comment type="caution">
    <text evidence="2">The sequence shown here is derived from an EMBL/GenBank/DDBJ whole genome shotgun (WGS) entry which is preliminary data.</text>
</comment>
<organism evidence="2 3">
    <name type="scientific">Aerophobetes bacterium</name>
    <dbReference type="NCBI Taxonomy" id="2030807"/>
    <lineage>
        <taxon>Bacteria</taxon>
        <taxon>Candidatus Aerophobota</taxon>
    </lineage>
</organism>
<dbReference type="InterPro" id="IPR028366">
    <property type="entry name" value="PhoU"/>
</dbReference>
<dbReference type="EMBL" id="SOII01000156">
    <property type="protein sequence ID" value="TET85118.1"/>
    <property type="molecule type" value="Genomic_DNA"/>
</dbReference>
<dbReference type="GO" id="GO:0030643">
    <property type="term" value="P:intracellular phosphate ion homeostasis"/>
    <property type="evidence" value="ECO:0007669"/>
    <property type="project" value="InterPro"/>
</dbReference>
<feature type="domain" description="PhoU" evidence="1">
    <location>
        <begin position="23"/>
        <end position="105"/>
    </location>
</feature>